<comment type="catalytic activity">
    <reaction evidence="9">
        <text>a D-hexose + ATP = a D-hexose 6-phosphate + ADP + H(+)</text>
        <dbReference type="Rhea" id="RHEA:22740"/>
        <dbReference type="ChEBI" id="CHEBI:4194"/>
        <dbReference type="ChEBI" id="CHEBI:15378"/>
        <dbReference type="ChEBI" id="CHEBI:30616"/>
        <dbReference type="ChEBI" id="CHEBI:229467"/>
        <dbReference type="ChEBI" id="CHEBI:456216"/>
        <dbReference type="EC" id="2.7.1.1"/>
    </reaction>
    <physiologicalReaction direction="left-to-right" evidence="9">
        <dbReference type="Rhea" id="RHEA:22741"/>
    </physiologicalReaction>
</comment>
<comment type="pathway">
    <text evidence="2">Carbohydrate metabolism; hexose metabolism.</text>
</comment>
<protein>
    <recommendedName>
        <fullName evidence="11">Phosphotransferase</fullName>
        <ecNumber evidence="11">2.7.1.-</ecNumber>
    </recommendedName>
</protein>
<dbReference type="GO" id="GO:0001678">
    <property type="term" value="P:intracellular glucose homeostasis"/>
    <property type="evidence" value="ECO:0007669"/>
    <property type="project" value="InterPro"/>
</dbReference>
<dbReference type="PRINTS" id="PR00475">
    <property type="entry name" value="HEXOKINASE"/>
</dbReference>
<dbReference type="Gene3D" id="3.30.420.40">
    <property type="match status" value="1"/>
</dbReference>
<evidence type="ECO:0000256" key="5">
    <source>
        <dbReference type="ARBA" id="ARBA00022741"/>
    </source>
</evidence>
<keyword evidence="15" id="KW-1185">Reference proteome</keyword>
<keyword evidence="7 11" id="KW-0067">ATP-binding</keyword>
<evidence type="ECO:0000256" key="7">
    <source>
        <dbReference type="ARBA" id="ARBA00022840"/>
    </source>
</evidence>
<evidence type="ECO:0000256" key="10">
    <source>
        <dbReference type="ARBA" id="ARBA00047905"/>
    </source>
</evidence>
<evidence type="ECO:0000256" key="11">
    <source>
        <dbReference type="RuleBase" id="RU362007"/>
    </source>
</evidence>
<dbReference type="GO" id="GO:0008865">
    <property type="term" value="F:fructokinase activity"/>
    <property type="evidence" value="ECO:0007669"/>
    <property type="project" value="TreeGrafter"/>
</dbReference>
<dbReference type="FunFam" id="3.40.367.20:FF:000003">
    <property type="entry name" value="Phosphotransferase"/>
    <property type="match status" value="1"/>
</dbReference>
<feature type="domain" description="Hexokinase N-terminal" evidence="12">
    <location>
        <begin position="58"/>
        <end position="258"/>
    </location>
</feature>
<evidence type="ECO:0000256" key="9">
    <source>
        <dbReference type="ARBA" id="ARBA00044613"/>
    </source>
</evidence>
<dbReference type="InterPro" id="IPR022673">
    <property type="entry name" value="Hexokinase_C"/>
</dbReference>
<comment type="pathway">
    <text evidence="1">Carbohydrate degradation; glycolysis; D-glyceraldehyde 3-phosphate and glycerone phosphate from D-glucose: step 1/4.</text>
</comment>
<evidence type="ECO:0000256" key="6">
    <source>
        <dbReference type="ARBA" id="ARBA00022777"/>
    </source>
</evidence>
<dbReference type="EMBL" id="CM026427">
    <property type="protein sequence ID" value="KAG0570356.1"/>
    <property type="molecule type" value="Genomic_DNA"/>
</dbReference>
<evidence type="ECO:0000256" key="3">
    <source>
        <dbReference type="ARBA" id="ARBA00009225"/>
    </source>
</evidence>
<keyword evidence="8 11" id="KW-0324">Glycolysis</keyword>
<evidence type="ECO:0000256" key="1">
    <source>
        <dbReference type="ARBA" id="ARBA00004888"/>
    </source>
</evidence>
<dbReference type="Proteomes" id="UP000822688">
    <property type="component" value="Chromosome 6"/>
</dbReference>
<comment type="catalytic activity">
    <reaction evidence="10">
        <text>D-fructose + ATP = D-fructose 6-phosphate + ADP + H(+)</text>
        <dbReference type="Rhea" id="RHEA:16125"/>
        <dbReference type="ChEBI" id="CHEBI:15378"/>
        <dbReference type="ChEBI" id="CHEBI:30616"/>
        <dbReference type="ChEBI" id="CHEBI:37721"/>
        <dbReference type="ChEBI" id="CHEBI:61527"/>
        <dbReference type="ChEBI" id="CHEBI:456216"/>
        <dbReference type="EC" id="2.7.1.1"/>
    </reaction>
    <physiologicalReaction direction="left-to-right" evidence="10">
        <dbReference type="Rhea" id="RHEA:16126"/>
    </physiologicalReaction>
</comment>
<dbReference type="GO" id="GO:0005524">
    <property type="term" value="F:ATP binding"/>
    <property type="evidence" value="ECO:0007669"/>
    <property type="project" value="UniProtKB-UniRule"/>
</dbReference>
<dbReference type="PROSITE" id="PS51748">
    <property type="entry name" value="HEXOKINASE_2"/>
    <property type="match status" value="1"/>
</dbReference>
<sequence length="515" mass="56021">MAIAKVLVGYHVGVQCPRGSTLGGYSGKVRRTQCRPGGRIVAMSVQKTNKLQQAEKLLHEFRQSSATPLALLHQVANDLVHEMNAGLAVEGGSDQLKMLPTYVQNLPSGKEKGLFYAVDLGGTNFRVLRVLLGGKSGQILSQEFKEVAIPRELMVGTGKDLFDFIAGTLAAFVDTEDESLKLHFGKVRESGFAFSFPVRQTSVKSGIVIHWTKGFKVEDAVGKDIVKQLQDALGRSGHQIVISALVNDTVGTLAGGRYNFEEETMVGCIIGTGTNACYVERADAVQKWEDPLPKSGEMVINMEWGNFRSHLLPRTFADEEVDRESVNPGCQWFEKMISGMYLGEIVRHVLVRLAEEASLFGASVPVKLYERRTLGTPAVSKMHADTSTDLQVVAKVLRQVYGVETTTLEERKIVHKVCDILGERGGRLAAAGLYGILKKIGRTGTAMNGATDRKKTVIAMDGGLFEHHGTYRAYMEETLQELMGSGAAYEVALRLQNDGSGIGAALLAASHSQFS</sequence>
<feature type="domain" description="Hexokinase C-terminal" evidence="13">
    <location>
        <begin position="266"/>
        <end position="509"/>
    </location>
</feature>
<dbReference type="Pfam" id="PF00349">
    <property type="entry name" value="Hexokinase_1"/>
    <property type="match status" value="1"/>
</dbReference>
<dbReference type="EC" id="2.7.1.-" evidence="11"/>
<dbReference type="GO" id="GO:0006096">
    <property type="term" value="P:glycolytic process"/>
    <property type="evidence" value="ECO:0007669"/>
    <property type="project" value="UniProtKB-KW"/>
</dbReference>
<dbReference type="GO" id="GO:0005536">
    <property type="term" value="F:D-glucose binding"/>
    <property type="evidence" value="ECO:0007669"/>
    <property type="project" value="InterPro"/>
</dbReference>
<proteinExistence type="inferred from homology"/>
<comment type="caution">
    <text evidence="14">The sequence shown here is derived from an EMBL/GenBank/DDBJ whole genome shotgun (WGS) entry which is preliminary data.</text>
</comment>
<dbReference type="GO" id="GO:0004340">
    <property type="term" value="F:glucokinase activity"/>
    <property type="evidence" value="ECO:0007669"/>
    <property type="project" value="TreeGrafter"/>
</dbReference>
<dbReference type="GO" id="GO:0006006">
    <property type="term" value="P:glucose metabolic process"/>
    <property type="evidence" value="ECO:0007669"/>
    <property type="project" value="TreeGrafter"/>
</dbReference>
<evidence type="ECO:0000256" key="2">
    <source>
        <dbReference type="ARBA" id="ARBA00005028"/>
    </source>
</evidence>
<evidence type="ECO:0000256" key="8">
    <source>
        <dbReference type="ARBA" id="ARBA00023152"/>
    </source>
</evidence>
<dbReference type="InterPro" id="IPR043129">
    <property type="entry name" value="ATPase_NBD"/>
</dbReference>
<dbReference type="CDD" id="cd24020">
    <property type="entry name" value="ASKHA_NBD_HK_plant"/>
    <property type="match status" value="1"/>
</dbReference>
<gene>
    <name evidence="14" type="ORF">KC19_6G156200</name>
</gene>
<dbReference type="InterPro" id="IPR001312">
    <property type="entry name" value="Hexokinase"/>
</dbReference>
<name>A0A8T0HEY3_CERPU</name>
<dbReference type="GO" id="GO:0005829">
    <property type="term" value="C:cytosol"/>
    <property type="evidence" value="ECO:0007669"/>
    <property type="project" value="TreeGrafter"/>
</dbReference>
<dbReference type="SUPFAM" id="SSF53067">
    <property type="entry name" value="Actin-like ATPase domain"/>
    <property type="match status" value="2"/>
</dbReference>
<evidence type="ECO:0000313" key="14">
    <source>
        <dbReference type="EMBL" id="KAG0570356.1"/>
    </source>
</evidence>
<dbReference type="AlphaFoldDB" id="A0A8T0HEY3"/>
<keyword evidence="4 11" id="KW-0808">Transferase</keyword>
<dbReference type="PANTHER" id="PTHR19443">
    <property type="entry name" value="HEXOKINASE"/>
    <property type="match status" value="1"/>
</dbReference>
<dbReference type="PANTHER" id="PTHR19443:SF16">
    <property type="entry name" value="HEXOKINASE TYPE 1-RELATED"/>
    <property type="match status" value="1"/>
</dbReference>
<evidence type="ECO:0000256" key="4">
    <source>
        <dbReference type="ARBA" id="ARBA00022679"/>
    </source>
</evidence>
<evidence type="ECO:0000313" key="15">
    <source>
        <dbReference type="Proteomes" id="UP000822688"/>
    </source>
</evidence>
<evidence type="ECO:0000259" key="13">
    <source>
        <dbReference type="Pfam" id="PF03727"/>
    </source>
</evidence>
<dbReference type="Gene3D" id="3.40.367.20">
    <property type="match status" value="1"/>
</dbReference>
<dbReference type="InterPro" id="IPR022672">
    <property type="entry name" value="Hexokinase_N"/>
</dbReference>
<dbReference type="GO" id="GO:0005739">
    <property type="term" value="C:mitochondrion"/>
    <property type="evidence" value="ECO:0007669"/>
    <property type="project" value="TreeGrafter"/>
</dbReference>
<dbReference type="Pfam" id="PF03727">
    <property type="entry name" value="Hexokinase_2"/>
    <property type="match status" value="1"/>
</dbReference>
<evidence type="ECO:0000259" key="12">
    <source>
        <dbReference type="Pfam" id="PF00349"/>
    </source>
</evidence>
<organism evidence="14 15">
    <name type="scientific">Ceratodon purpureus</name>
    <name type="common">Fire moss</name>
    <name type="synonym">Dicranum purpureum</name>
    <dbReference type="NCBI Taxonomy" id="3225"/>
    <lineage>
        <taxon>Eukaryota</taxon>
        <taxon>Viridiplantae</taxon>
        <taxon>Streptophyta</taxon>
        <taxon>Embryophyta</taxon>
        <taxon>Bryophyta</taxon>
        <taxon>Bryophytina</taxon>
        <taxon>Bryopsida</taxon>
        <taxon>Dicranidae</taxon>
        <taxon>Pseudoditrichales</taxon>
        <taxon>Ditrichaceae</taxon>
        <taxon>Ceratodon</taxon>
    </lineage>
</organism>
<keyword evidence="5 11" id="KW-0547">Nucleotide-binding</keyword>
<keyword evidence="6 11" id="KW-0418">Kinase</keyword>
<reference evidence="14 15" key="1">
    <citation type="submission" date="2020-06" db="EMBL/GenBank/DDBJ databases">
        <title>WGS assembly of Ceratodon purpureus strain R40.</title>
        <authorList>
            <person name="Carey S.B."/>
            <person name="Jenkins J."/>
            <person name="Shu S."/>
            <person name="Lovell J.T."/>
            <person name="Sreedasyam A."/>
            <person name="Maumus F."/>
            <person name="Tiley G.P."/>
            <person name="Fernandez-Pozo N."/>
            <person name="Barry K."/>
            <person name="Chen C."/>
            <person name="Wang M."/>
            <person name="Lipzen A."/>
            <person name="Daum C."/>
            <person name="Saski C.A."/>
            <person name="Payton A.C."/>
            <person name="Mcbreen J.C."/>
            <person name="Conrad R.E."/>
            <person name="Kollar L.M."/>
            <person name="Olsson S."/>
            <person name="Huttunen S."/>
            <person name="Landis J.B."/>
            <person name="Wickett N.J."/>
            <person name="Johnson M.G."/>
            <person name="Rensing S.A."/>
            <person name="Grimwood J."/>
            <person name="Schmutz J."/>
            <person name="Mcdaniel S.F."/>
        </authorList>
    </citation>
    <scope>NUCLEOTIDE SEQUENCE [LARGE SCALE GENOMIC DNA]</scope>
    <source>
        <strain evidence="14 15">R40</strain>
    </source>
</reference>
<comment type="similarity">
    <text evidence="3 11">Belongs to the hexokinase family.</text>
</comment>
<dbReference type="FunFam" id="3.30.420.40:FF:000034">
    <property type="entry name" value="Phosphotransferase"/>
    <property type="match status" value="1"/>
</dbReference>
<accession>A0A8T0HEY3</accession>